<evidence type="ECO:0000256" key="7">
    <source>
        <dbReference type="ARBA" id="ARBA00023277"/>
    </source>
</evidence>
<sequence length="510" mass="55108">MYIGIDAGTSGLKAILVDRDQTVRASRTVKLRVSTPHTGWSEQDPESWWQALLEAIDGLKQDDSKAVAAVTGIGLSGQQHGAVLLGDDDRVLRPCILWNDVRSEEECHEFEEAFPESRAVCGNIAMPGFTAPKLLWVRKNEPDIFRQTRHVLLPKAWLRMKMCGEKIEDMSDASGSLWLDVGKREWSAAALEATGLNIDSMPRLCEGVDPAGTLSRELTARWGMDKAPVIAGSAGDNAASAVGLGAVRAGDAFVSLGTSGVVWCTTDRFRPNTDSAVHAFCHAIPDTWHQMGVTLSAASSLAWWAGVNGVDEATLLAELPDRIERPSRALFLPYLNGERTPHNDGRVRGAFLGLDRSLERPELTQAVLEGVAHSFRDALDGLRDAGSNPTSADMVGGGSRSRTWISILASVLDLDLHRLAHGEQGGAFGAARLARIAATGDAVEDVCVPPVRTETIAPDPSLVEEYEDAQERYRAAYPLLSSITTAGHGVPHHAGPHGHHYGHHYGRHHH</sequence>
<evidence type="ECO:0000256" key="6">
    <source>
        <dbReference type="ARBA" id="ARBA00022840"/>
    </source>
</evidence>
<name>A0A0D6MHX6_9PROT</name>
<evidence type="ECO:0000313" key="15">
    <source>
        <dbReference type="Proteomes" id="UP000032679"/>
    </source>
</evidence>
<evidence type="ECO:0000256" key="1">
    <source>
        <dbReference type="ARBA" id="ARBA00009156"/>
    </source>
</evidence>
<dbReference type="InterPro" id="IPR043129">
    <property type="entry name" value="ATPase_NBD"/>
</dbReference>
<dbReference type="HAMAP" id="MF_02220">
    <property type="entry name" value="XylB"/>
    <property type="match status" value="1"/>
</dbReference>
<dbReference type="InterPro" id="IPR006000">
    <property type="entry name" value="Xylulokinase"/>
</dbReference>
<feature type="region of interest" description="Disordered" evidence="11">
    <location>
        <begin position="489"/>
        <end position="510"/>
    </location>
</feature>
<keyword evidence="15" id="KW-1185">Reference proteome</keyword>
<dbReference type="NCBIfam" id="TIGR01312">
    <property type="entry name" value="XylB"/>
    <property type="match status" value="1"/>
</dbReference>
<dbReference type="PROSITE" id="PS00933">
    <property type="entry name" value="FGGY_KINASES_1"/>
    <property type="match status" value="1"/>
</dbReference>
<keyword evidence="2 8" id="KW-0859">Xylose metabolism</keyword>
<evidence type="ECO:0000313" key="14">
    <source>
        <dbReference type="EMBL" id="GAN53070.1"/>
    </source>
</evidence>
<dbReference type="GO" id="GO:0005524">
    <property type="term" value="F:ATP binding"/>
    <property type="evidence" value="ECO:0007669"/>
    <property type="project" value="UniProtKB-UniRule"/>
</dbReference>
<feature type="binding site" evidence="8">
    <location>
        <begin position="79"/>
        <end position="80"/>
    </location>
    <ligand>
        <name>substrate</name>
    </ligand>
</feature>
<dbReference type="PIRSF" id="PIRSF000538">
    <property type="entry name" value="GlpK"/>
    <property type="match status" value="1"/>
</dbReference>
<dbReference type="OrthoDB" id="9805576at2"/>
<keyword evidence="3 8" id="KW-0808">Transferase</keyword>
<dbReference type="InterPro" id="IPR018483">
    <property type="entry name" value="Carb_kinase_FGGY_CS"/>
</dbReference>
<dbReference type="RefSeq" id="WP_084711986.1">
    <property type="nucleotide sequence ID" value="NZ_BALE01000004.1"/>
</dbReference>
<comment type="function">
    <text evidence="8">Catalyzes the phosphorylation of D-xylulose to D-xylulose 5-phosphate.</text>
</comment>
<dbReference type="SUPFAM" id="SSF53067">
    <property type="entry name" value="Actin-like ATPase domain"/>
    <property type="match status" value="2"/>
</dbReference>
<gene>
    <name evidence="8 10" type="primary">xylB</name>
    <name evidence="14" type="ORF">Tasa_004_135</name>
</gene>
<organism evidence="14 15">
    <name type="scientific">Tanticharoenia sakaeratensis NBRC 103193</name>
    <dbReference type="NCBI Taxonomy" id="1231623"/>
    <lineage>
        <taxon>Bacteria</taxon>
        <taxon>Pseudomonadati</taxon>
        <taxon>Pseudomonadota</taxon>
        <taxon>Alphaproteobacteria</taxon>
        <taxon>Acetobacterales</taxon>
        <taxon>Acetobacteraceae</taxon>
        <taxon>Tanticharoenia</taxon>
    </lineage>
</organism>
<dbReference type="InterPro" id="IPR000577">
    <property type="entry name" value="Carb_kinase_FGGY"/>
</dbReference>
<dbReference type="PANTHER" id="PTHR43095">
    <property type="entry name" value="SUGAR KINASE"/>
    <property type="match status" value="1"/>
</dbReference>
<proteinExistence type="inferred from homology"/>
<evidence type="ECO:0000256" key="2">
    <source>
        <dbReference type="ARBA" id="ARBA00022629"/>
    </source>
</evidence>
<comment type="catalytic activity">
    <reaction evidence="8 10">
        <text>D-xylulose + ATP = D-xylulose 5-phosphate + ADP + H(+)</text>
        <dbReference type="Rhea" id="RHEA:10964"/>
        <dbReference type="ChEBI" id="CHEBI:15378"/>
        <dbReference type="ChEBI" id="CHEBI:17140"/>
        <dbReference type="ChEBI" id="CHEBI:30616"/>
        <dbReference type="ChEBI" id="CHEBI:57737"/>
        <dbReference type="ChEBI" id="CHEBI:456216"/>
        <dbReference type="EC" id="2.7.1.17"/>
    </reaction>
</comment>
<evidence type="ECO:0000256" key="3">
    <source>
        <dbReference type="ARBA" id="ARBA00022679"/>
    </source>
</evidence>
<reference evidence="14 15" key="1">
    <citation type="submission" date="2012-10" db="EMBL/GenBank/DDBJ databases">
        <title>Genome sequencing of Tanticharoenia sakaeratensis NBRC 103193.</title>
        <authorList>
            <person name="Azuma Y."/>
            <person name="Hadano H."/>
            <person name="Hirakawa H."/>
            <person name="Matsushita K."/>
        </authorList>
    </citation>
    <scope>NUCLEOTIDE SEQUENCE [LARGE SCALE GENOMIC DNA]</scope>
    <source>
        <strain evidence="14 15">NBRC 103193</strain>
    </source>
</reference>
<feature type="active site" description="Proton acceptor" evidence="8">
    <location>
        <position position="236"/>
    </location>
</feature>
<comment type="caution">
    <text evidence="14">The sequence shown here is derived from an EMBL/GenBank/DDBJ whole genome shotgun (WGS) entry which is preliminary data.</text>
</comment>
<keyword evidence="6 8" id="KW-0067">ATP-binding</keyword>
<dbReference type="PROSITE" id="PS00445">
    <property type="entry name" value="FGGY_KINASES_2"/>
    <property type="match status" value="1"/>
</dbReference>
<feature type="compositionally biased region" description="Basic residues" evidence="11">
    <location>
        <begin position="490"/>
        <end position="510"/>
    </location>
</feature>
<evidence type="ECO:0000256" key="11">
    <source>
        <dbReference type="SAM" id="MobiDB-lite"/>
    </source>
</evidence>
<dbReference type="EMBL" id="BALE01000004">
    <property type="protein sequence ID" value="GAN53070.1"/>
    <property type="molecule type" value="Genomic_DNA"/>
</dbReference>
<dbReference type="GO" id="GO:0004856">
    <property type="term" value="F:D-xylulokinase activity"/>
    <property type="evidence" value="ECO:0007669"/>
    <property type="project" value="UniProtKB-UniRule"/>
</dbReference>
<dbReference type="InterPro" id="IPR018484">
    <property type="entry name" value="FGGY_N"/>
</dbReference>
<evidence type="ECO:0000256" key="9">
    <source>
        <dbReference type="RuleBase" id="RU003733"/>
    </source>
</evidence>
<feature type="site" description="Important for activity" evidence="8">
    <location>
        <position position="6"/>
    </location>
</feature>
<protein>
    <recommendedName>
        <fullName evidence="8 10">Xylulose kinase</fullName>
        <shortName evidence="8 10">Xylulokinase</shortName>
        <ecNumber evidence="8 10">2.7.1.17</ecNumber>
    </recommendedName>
</protein>
<keyword evidence="7 8" id="KW-0119">Carbohydrate metabolism</keyword>
<dbReference type="Pfam" id="PF00370">
    <property type="entry name" value="FGGY_N"/>
    <property type="match status" value="1"/>
</dbReference>
<dbReference type="InterPro" id="IPR018485">
    <property type="entry name" value="FGGY_C"/>
</dbReference>
<dbReference type="Proteomes" id="UP000032679">
    <property type="component" value="Unassembled WGS sequence"/>
</dbReference>
<feature type="domain" description="Carbohydrate kinase FGGY N-terminal" evidence="12">
    <location>
        <begin position="1"/>
        <end position="243"/>
    </location>
</feature>
<dbReference type="PANTHER" id="PTHR43095:SF6">
    <property type="entry name" value="XYLULOSE KINASE"/>
    <property type="match status" value="1"/>
</dbReference>
<evidence type="ECO:0000259" key="13">
    <source>
        <dbReference type="Pfam" id="PF02782"/>
    </source>
</evidence>
<feature type="domain" description="Carbohydrate kinase FGGY C-terminal" evidence="13">
    <location>
        <begin position="253"/>
        <end position="438"/>
    </location>
</feature>
<dbReference type="EC" id="2.7.1.17" evidence="8 10"/>
<dbReference type="AlphaFoldDB" id="A0A0D6MHX6"/>
<keyword evidence="4 8" id="KW-0547">Nucleotide-binding</keyword>
<dbReference type="InterPro" id="IPR050406">
    <property type="entry name" value="FGGY_Carb_Kinase"/>
</dbReference>
<evidence type="ECO:0000256" key="5">
    <source>
        <dbReference type="ARBA" id="ARBA00022777"/>
    </source>
</evidence>
<dbReference type="GO" id="GO:0005998">
    <property type="term" value="P:xylulose catabolic process"/>
    <property type="evidence" value="ECO:0007669"/>
    <property type="project" value="UniProtKB-UniRule"/>
</dbReference>
<dbReference type="STRING" id="1231623.Tasa_004_135"/>
<evidence type="ECO:0000256" key="4">
    <source>
        <dbReference type="ARBA" id="ARBA00022741"/>
    </source>
</evidence>
<accession>A0A0D6MHX6</accession>
<dbReference type="GO" id="GO:0042732">
    <property type="term" value="P:D-xylose metabolic process"/>
    <property type="evidence" value="ECO:0007669"/>
    <property type="project" value="UniProtKB-KW"/>
</dbReference>
<evidence type="ECO:0000259" key="12">
    <source>
        <dbReference type="Pfam" id="PF00370"/>
    </source>
</evidence>
<comment type="similarity">
    <text evidence="1 8 9">Belongs to the FGGY kinase family.</text>
</comment>
<dbReference type="CDD" id="cd07808">
    <property type="entry name" value="ASKHA_NBD_FGGY_EcXK-like"/>
    <property type="match status" value="1"/>
</dbReference>
<evidence type="ECO:0000256" key="8">
    <source>
        <dbReference type="HAMAP-Rule" id="MF_02220"/>
    </source>
</evidence>
<evidence type="ECO:0000256" key="10">
    <source>
        <dbReference type="RuleBase" id="RU364073"/>
    </source>
</evidence>
<dbReference type="Pfam" id="PF02782">
    <property type="entry name" value="FGGY_C"/>
    <property type="match status" value="1"/>
</dbReference>
<dbReference type="Gene3D" id="3.30.420.40">
    <property type="match status" value="2"/>
</dbReference>
<keyword evidence="5 8" id="KW-0418">Kinase</keyword>